<keyword evidence="4" id="KW-1185">Reference proteome</keyword>
<feature type="region of interest" description="Disordered" evidence="1">
    <location>
        <begin position="517"/>
        <end position="571"/>
    </location>
</feature>
<dbReference type="EMBL" id="JAUTXT010000006">
    <property type="protein sequence ID" value="KAK3677611.1"/>
    <property type="molecule type" value="Genomic_DNA"/>
</dbReference>
<evidence type="ECO:0000313" key="4">
    <source>
        <dbReference type="Proteomes" id="UP001274830"/>
    </source>
</evidence>
<proteinExistence type="predicted"/>
<feature type="compositionally biased region" description="Basic and acidic residues" evidence="1">
    <location>
        <begin position="222"/>
        <end position="244"/>
    </location>
</feature>
<feature type="region of interest" description="Disordered" evidence="1">
    <location>
        <begin position="664"/>
        <end position="770"/>
    </location>
</feature>
<dbReference type="InterPro" id="IPR050357">
    <property type="entry name" value="Arrestin_domain-protein"/>
</dbReference>
<dbReference type="GO" id="GO:0005886">
    <property type="term" value="C:plasma membrane"/>
    <property type="evidence" value="ECO:0007669"/>
    <property type="project" value="TreeGrafter"/>
</dbReference>
<feature type="compositionally biased region" description="Low complexity" evidence="1">
    <location>
        <begin position="554"/>
        <end position="565"/>
    </location>
</feature>
<accession>A0AAE1C4G8</accession>
<comment type="caution">
    <text evidence="3">The sequence shown here is derived from an EMBL/GenBank/DDBJ whole genome shotgun (WGS) entry which is preliminary data.</text>
</comment>
<dbReference type="PANTHER" id="PTHR11188:SF161">
    <property type="entry name" value="PH-RESPONSE REGULATOR PROTEIN PALF_RIM8"/>
    <property type="match status" value="1"/>
</dbReference>
<dbReference type="InterPro" id="IPR011021">
    <property type="entry name" value="Arrestin-like_N"/>
</dbReference>
<feature type="compositionally biased region" description="Polar residues" evidence="1">
    <location>
        <begin position="246"/>
        <end position="282"/>
    </location>
</feature>
<feature type="compositionally biased region" description="Polar residues" evidence="1">
    <location>
        <begin position="732"/>
        <end position="754"/>
    </location>
</feature>
<dbReference type="Gene3D" id="2.60.40.640">
    <property type="match status" value="1"/>
</dbReference>
<dbReference type="PANTHER" id="PTHR11188">
    <property type="entry name" value="ARRESTIN DOMAIN CONTAINING PROTEIN"/>
    <property type="match status" value="1"/>
</dbReference>
<evidence type="ECO:0000313" key="3">
    <source>
        <dbReference type="EMBL" id="KAK3677611.1"/>
    </source>
</evidence>
<sequence length="770" mass="83314">MPSAGDRTPSALSSTLSGRRIISRIASPFSSKSRSIGAFSIDVTDPHRQYSPGDVVVGSVRLRILKPCRVTHIVVSLHGYVQVFKNPGSPGEGFRANNSYIGTGRGKKSGEYFGNGFASLFEDEVVLCGDGRLAEGSYQFNFELQFPDKDLPSSIDFERGTISYMISATMTRPTTMSPTMVCDQKVYFVEKIDISPIYPPKPRTIMLESVSKRSRARHQARKLVDSSERRSRRAESSLHSDADRSSIATSLRTNPENPISPTRSEISFDSAGSSNGQSSQFDANRPSLVGSDDSKATAPGSHMGTKTITATVEPLTGGCLRGDNITIQVNVNHTKPIKSIYGVIATLYRQARVDMHPAIPLGPTEKGTESKYEDYYPKSITGLGGLSLSGAGSNHLFRKDLTQTMVPLYIDPGTLTAEVSPKVRVPDEAFPTISCVPGAMISFKYFVEVLVDIQGRLGSQDRTIAGLGLSNGRSTMNVPEGGEQPSTSFGSALVDTAPIRRDKGVLTCTFEIVVGTRDSARRKGKQRAEAAPEPEAEPQQGAPQQDQRVANGSATPAATAAHPTHSNGQHYDYWHDHTVPYDQHYWPEEYHDGYHQPIYDHTYDGQYHYAGHEPPPPAIPIPIMPDESQMSEKERIRQAEARLLPSAPPGVSTSSEDNIYDEATAPDLSDDVAGPVPREQDVSAMPRSASIAPAYEGPNDRPAISPSAIGNESHSSELEHEASAPSLEDMTGASNGDVTHTTQNHDSNAPSTIDSHADAAGSSDLPRYER</sequence>
<dbReference type="Pfam" id="PF00339">
    <property type="entry name" value="Arrestin_N"/>
    <property type="match status" value="1"/>
</dbReference>
<reference evidence="3" key="1">
    <citation type="submission" date="2023-07" db="EMBL/GenBank/DDBJ databases">
        <title>Black Yeasts Isolated from many extreme environments.</title>
        <authorList>
            <person name="Coleine C."/>
            <person name="Stajich J.E."/>
            <person name="Selbmann L."/>
        </authorList>
    </citation>
    <scope>NUCLEOTIDE SEQUENCE</scope>
    <source>
        <strain evidence="3">CCFEE 5485</strain>
    </source>
</reference>
<dbReference type="GO" id="GO:0070086">
    <property type="term" value="P:ubiquitin-dependent endocytosis"/>
    <property type="evidence" value="ECO:0007669"/>
    <property type="project" value="TreeGrafter"/>
</dbReference>
<dbReference type="SUPFAM" id="SSF81296">
    <property type="entry name" value="E set domains"/>
    <property type="match status" value="1"/>
</dbReference>
<dbReference type="Proteomes" id="UP001274830">
    <property type="component" value="Unassembled WGS sequence"/>
</dbReference>
<feature type="region of interest" description="Disordered" evidence="1">
    <location>
        <begin position="209"/>
        <end position="307"/>
    </location>
</feature>
<gene>
    <name evidence="3" type="primary">RIM8</name>
    <name evidence="3" type="ORF">LTR78_002461</name>
</gene>
<feature type="compositionally biased region" description="Basic and acidic residues" evidence="1">
    <location>
        <begin position="518"/>
        <end position="530"/>
    </location>
</feature>
<feature type="compositionally biased region" description="Basic residues" evidence="1">
    <location>
        <begin position="212"/>
        <end position="221"/>
    </location>
</feature>
<dbReference type="InterPro" id="IPR014756">
    <property type="entry name" value="Ig_E-set"/>
</dbReference>
<dbReference type="RefSeq" id="XP_064695490.1">
    <property type="nucleotide sequence ID" value="XM_064836857.1"/>
</dbReference>
<feature type="compositionally biased region" description="Low complexity" evidence="1">
    <location>
        <begin position="531"/>
        <end position="545"/>
    </location>
</feature>
<name>A0AAE1C4G8_9PEZI</name>
<protein>
    <submittedName>
        <fullName evidence="3">Ph-response sensor protein</fullName>
    </submittedName>
</protein>
<dbReference type="AlphaFoldDB" id="A0AAE1C4G8"/>
<evidence type="ECO:0000259" key="2">
    <source>
        <dbReference type="Pfam" id="PF00339"/>
    </source>
</evidence>
<dbReference type="GO" id="GO:0030674">
    <property type="term" value="F:protein-macromolecule adaptor activity"/>
    <property type="evidence" value="ECO:0007669"/>
    <property type="project" value="TreeGrafter"/>
</dbReference>
<dbReference type="GO" id="GO:0031625">
    <property type="term" value="F:ubiquitin protein ligase binding"/>
    <property type="evidence" value="ECO:0007669"/>
    <property type="project" value="TreeGrafter"/>
</dbReference>
<dbReference type="InterPro" id="IPR014752">
    <property type="entry name" value="Arrestin-like_C"/>
</dbReference>
<dbReference type="GeneID" id="89961393"/>
<dbReference type="GO" id="GO:0005829">
    <property type="term" value="C:cytosol"/>
    <property type="evidence" value="ECO:0007669"/>
    <property type="project" value="TreeGrafter"/>
</dbReference>
<organism evidence="3 4">
    <name type="scientific">Recurvomyces mirabilis</name>
    <dbReference type="NCBI Taxonomy" id="574656"/>
    <lineage>
        <taxon>Eukaryota</taxon>
        <taxon>Fungi</taxon>
        <taxon>Dikarya</taxon>
        <taxon>Ascomycota</taxon>
        <taxon>Pezizomycotina</taxon>
        <taxon>Dothideomycetes</taxon>
        <taxon>Dothideomycetidae</taxon>
        <taxon>Mycosphaerellales</taxon>
        <taxon>Teratosphaeriaceae</taxon>
        <taxon>Recurvomyces</taxon>
    </lineage>
</organism>
<evidence type="ECO:0000256" key="1">
    <source>
        <dbReference type="SAM" id="MobiDB-lite"/>
    </source>
</evidence>
<feature type="domain" description="Arrestin-like N-terminal" evidence="2">
    <location>
        <begin position="40"/>
        <end position="193"/>
    </location>
</feature>